<sequence>MVVNVGFFFFFFFGCNECKSEMELKSRYPYFSKTPFQHLNGVTKLATRTQTFLPKWSFEENEMELCGCHTNPPLVTRF</sequence>
<keyword evidence="1" id="KW-0732">Signal</keyword>
<proteinExistence type="predicted"/>
<feature type="chain" id="PRO_5018192390" description="Secreted protein" evidence="1">
    <location>
        <begin position="21"/>
        <end position="78"/>
    </location>
</feature>
<protein>
    <recommendedName>
        <fullName evidence="4">Secreted protein</fullName>
    </recommendedName>
</protein>
<name>A0A3N4KY65_9PEZI</name>
<dbReference type="EMBL" id="ML119113">
    <property type="protein sequence ID" value="RPB15467.1"/>
    <property type="molecule type" value="Genomic_DNA"/>
</dbReference>
<organism evidence="2 3">
    <name type="scientific">Morchella conica CCBAS932</name>
    <dbReference type="NCBI Taxonomy" id="1392247"/>
    <lineage>
        <taxon>Eukaryota</taxon>
        <taxon>Fungi</taxon>
        <taxon>Dikarya</taxon>
        <taxon>Ascomycota</taxon>
        <taxon>Pezizomycotina</taxon>
        <taxon>Pezizomycetes</taxon>
        <taxon>Pezizales</taxon>
        <taxon>Morchellaceae</taxon>
        <taxon>Morchella</taxon>
    </lineage>
</organism>
<evidence type="ECO:0000256" key="1">
    <source>
        <dbReference type="SAM" id="SignalP"/>
    </source>
</evidence>
<dbReference type="InParanoid" id="A0A3N4KY65"/>
<gene>
    <name evidence="2" type="ORF">P167DRAFT_432327</name>
</gene>
<dbReference type="Proteomes" id="UP000277580">
    <property type="component" value="Unassembled WGS sequence"/>
</dbReference>
<accession>A0A3N4KY65</accession>
<evidence type="ECO:0000313" key="3">
    <source>
        <dbReference type="Proteomes" id="UP000277580"/>
    </source>
</evidence>
<evidence type="ECO:0000313" key="2">
    <source>
        <dbReference type="EMBL" id="RPB15467.1"/>
    </source>
</evidence>
<feature type="signal peptide" evidence="1">
    <location>
        <begin position="1"/>
        <end position="20"/>
    </location>
</feature>
<dbReference type="AlphaFoldDB" id="A0A3N4KY65"/>
<evidence type="ECO:0008006" key="4">
    <source>
        <dbReference type="Google" id="ProtNLM"/>
    </source>
</evidence>
<reference evidence="2 3" key="1">
    <citation type="journal article" date="2018" name="Nat. Ecol. Evol.">
        <title>Pezizomycetes genomes reveal the molecular basis of ectomycorrhizal truffle lifestyle.</title>
        <authorList>
            <person name="Murat C."/>
            <person name="Payen T."/>
            <person name="Noel B."/>
            <person name="Kuo A."/>
            <person name="Morin E."/>
            <person name="Chen J."/>
            <person name="Kohler A."/>
            <person name="Krizsan K."/>
            <person name="Balestrini R."/>
            <person name="Da Silva C."/>
            <person name="Montanini B."/>
            <person name="Hainaut M."/>
            <person name="Levati E."/>
            <person name="Barry K.W."/>
            <person name="Belfiori B."/>
            <person name="Cichocki N."/>
            <person name="Clum A."/>
            <person name="Dockter R.B."/>
            <person name="Fauchery L."/>
            <person name="Guy J."/>
            <person name="Iotti M."/>
            <person name="Le Tacon F."/>
            <person name="Lindquist E.A."/>
            <person name="Lipzen A."/>
            <person name="Malagnac F."/>
            <person name="Mello A."/>
            <person name="Molinier V."/>
            <person name="Miyauchi S."/>
            <person name="Poulain J."/>
            <person name="Riccioni C."/>
            <person name="Rubini A."/>
            <person name="Sitrit Y."/>
            <person name="Splivallo R."/>
            <person name="Traeger S."/>
            <person name="Wang M."/>
            <person name="Zifcakova L."/>
            <person name="Wipf D."/>
            <person name="Zambonelli A."/>
            <person name="Paolocci F."/>
            <person name="Nowrousian M."/>
            <person name="Ottonello S."/>
            <person name="Baldrian P."/>
            <person name="Spatafora J.W."/>
            <person name="Henrissat B."/>
            <person name="Nagy L.G."/>
            <person name="Aury J.M."/>
            <person name="Wincker P."/>
            <person name="Grigoriev I.V."/>
            <person name="Bonfante P."/>
            <person name="Martin F.M."/>
        </authorList>
    </citation>
    <scope>NUCLEOTIDE SEQUENCE [LARGE SCALE GENOMIC DNA]</scope>
    <source>
        <strain evidence="2 3">CCBAS932</strain>
    </source>
</reference>
<keyword evidence="3" id="KW-1185">Reference proteome</keyword>